<dbReference type="Gene3D" id="1.10.10.60">
    <property type="entry name" value="Homeodomain-like"/>
    <property type="match status" value="1"/>
</dbReference>
<dbReference type="PANTHER" id="PTHR46796">
    <property type="entry name" value="HTH-TYPE TRANSCRIPTIONAL ACTIVATOR RHAS-RELATED"/>
    <property type="match status" value="1"/>
</dbReference>
<evidence type="ECO:0000259" key="5">
    <source>
        <dbReference type="PROSITE" id="PS01124"/>
    </source>
</evidence>
<dbReference type="InterPro" id="IPR050204">
    <property type="entry name" value="AraC_XylS_family_regulators"/>
</dbReference>
<accession>A0A1Q8V826</accession>
<dbReference type="InterPro" id="IPR018062">
    <property type="entry name" value="HTH_AraC-typ_CS"/>
</dbReference>
<dbReference type="InterPro" id="IPR046532">
    <property type="entry name" value="DUF6597"/>
</dbReference>
<dbReference type="Pfam" id="PF20240">
    <property type="entry name" value="DUF6597"/>
    <property type="match status" value="1"/>
</dbReference>
<dbReference type="InterPro" id="IPR018060">
    <property type="entry name" value="HTH_AraC"/>
</dbReference>
<feature type="region of interest" description="Disordered" evidence="4">
    <location>
        <begin position="1"/>
        <end position="20"/>
    </location>
</feature>
<keyword evidence="2" id="KW-0238">DNA-binding</keyword>
<gene>
    <name evidence="6" type="ORF">BKH29_08195</name>
</gene>
<dbReference type="EMBL" id="MSKJ01000017">
    <property type="protein sequence ID" value="OLO44244.1"/>
    <property type="molecule type" value="Genomic_DNA"/>
</dbReference>
<name>A0A1Q8V826_9ACTO</name>
<dbReference type="GO" id="GO:0043565">
    <property type="term" value="F:sequence-specific DNA binding"/>
    <property type="evidence" value="ECO:0007669"/>
    <property type="project" value="InterPro"/>
</dbReference>
<evidence type="ECO:0000256" key="2">
    <source>
        <dbReference type="ARBA" id="ARBA00023125"/>
    </source>
</evidence>
<dbReference type="SUPFAM" id="SSF46689">
    <property type="entry name" value="Homeodomain-like"/>
    <property type="match status" value="1"/>
</dbReference>
<feature type="domain" description="HTH araC/xylS-type" evidence="5">
    <location>
        <begin position="181"/>
        <end position="279"/>
    </location>
</feature>
<reference evidence="6 7" key="1">
    <citation type="submission" date="2016-12" db="EMBL/GenBank/DDBJ databases">
        <title>Genomic Comparison of strains in the 'Actinomyces naeslundii' Group.</title>
        <authorList>
            <person name="Mughal S.R."/>
            <person name="Do T."/>
            <person name="Gilbert S.C."/>
            <person name="Witherden E.A."/>
            <person name="Didelot X."/>
            <person name="Beighton D."/>
        </authorList>
    </citation>
    <scope>NUCLEOTIDE SEQUENCE [LARGE SCALE GENOMIC DNA]</scope>
    <source>
        <strain evidence="6 7">CCUG 33920</strain>
    </source>
</reference>
<dbReference type="PROSITE" id="PS01124">
    <property type="entry name" value="HTH_ARAC_FAMILY_2"/>
    <property type="match status" value="1"/>
</dbReference>
<dbReference type="PROSITE" id="PS00041">
    <property type="entry name" value="HTH_ARAC_FAMILY_1"/>
    <property type="match status" value="1"/>
</dbReference>
<dbReference type="Pfam" id="PF12833">
    <property type="entry name" value="HTH_18"/>
    <property type="match status" value="1"/>
</dbReference>
<dbReference type="RefSeq" id="WP_075377005.1">
    <property type="nucleotide sequence ID" value="NZ_MSKJ01000017.1"/>
</dbReference>
<evidence type="ECO:0000313" key="7">
    <source>
        <dbReference type="Proteomes" id="UP000186857"/>
    </source>
</evidence>
<comment type="caution">
    <text evidence="6">The sequence shown here is derived from an EMBL/GenBank/DDBJ whole genome shotgun (WGS) entry which is preliminary data.</text>
</comment>
<evidence type="ECO:0000256" key="1">
    <source>
        <dbReference type="ARBA" id="ARBA00023015"/>
    </source>
</evidence>
<organism evidence="6 7">
    <name type="scientific">Actinomyces oris</name>
    <dbReference type="NCBI Taxonomy" id="544580"/>
    <lineage>
        <taxon>Bacteria</taxon>
        <taxon>Bacillati</taxon>
        <taxon>Actinomycetota</taxon>
        <taxon>Actinomycetes</taxon>
        <taxon>Actinomycetales</taxon>
        <taxon>Actinomycetaceae</taxon>
        <taxon>Actinomyces</taxon>
    </lineage>
</organism>
<dbReference type="SMART" id="SM00342">
    <property type="entry name" value="HTH_ARAC"/>
    <property type="match status" value="1"/>
</dbReference>
<evidence type="ECO:0000256" key="3">
    <source>
        <dbReference type="ARBA" id="ARBA00023163"/>
    </source>
</evidence>
<dbReference type="AlphaFoldDB" id="A0A1Q8V826"/>
<dbReference type="GO" id="GO:0003700">
    <property type="term" value="F:DNA-binding transcription factor activity"/>
    <property type="evidence" value="ECO:0007669"/>
    <property type="project" value="InterPro"/>
</dbReference>
<protein>
    <submittedName>
        <fullName evidence="6">AraC family transcriptional regulator</fullName>
    </submittedName>
</protein>
<sequence length="286" mass="31072">MSADPDCGPRQSPIRPQERTGVLAPDNLTRYGAHWLAPDPTVADVVDQYWCVSWNLGDQSVDQRIIDAPAVTLTVEEGDVPAPLVITGVQTRAWHRTIQGRGRVFAIRLRPAGLAVLGALSPQCLANTALPLTEELDAELHALMRRVAAHPTPQARAQAADKAIRARLADHRPSESGLLANRVVDELRSRLHRRTGDSLPAALHVSERTIQRCLRATLGRGPRWVGHRIRLQEVVLALTARPETDLATIAADLGFADQSHLSGAFRAACGLSPSAYRRSLEALING</sequence>
<dbReference type="InterPro" id="IPR009057">
    <property type="entry name" value="Homeodomain-like_sf"/>
</dbReference>
<evidence type="ECO:0000256" key="4">
    <source>
        <dbReference type="SAM" id="MobiDB-lite"/>
    </source>
</evidence>
<evidence type="ECO:0000313" key="6">
    <source>
        <dbReference type="EMBL" id="OLO44244.1"/>
    </source>
</evidence>
<dbReference type="Proteomes" id="UP000186857">
    <property type="component" value="Unassembled WGS sequence"/>
</dbReference>
<proteinExistence type="predicted"/>
<keyword evidence="3" id="KW-0804">Transcription</keyword>
<keyword evidence="1" id="KW-0805">Transcription regulation</keyword>